<evidence type="ECO:0000256" key="5">
    <source>
        <dbReference type="ARBA" id="ARBA00022989"/>
    </source>
</evidence>
<evidence type="ECO:0000256" key="6">
    <source>
        <dbReference type="ARBA" id="ARBA00023136"/>
    </source>
</evidence>
<keyword evidence="4 7" id="KW-0812">Transmembrane</keyword>
<dbReference type="Proteomes" id="UP000234579">
    <property type="component" value="Unassembled WGS sequence"/>
</dbReference>
<gene>
    <name evidence="9" type="ORF">CYR79_08750</name>
</gene>
<proteinExistence type="inferred from homology"/>
<feature type="transmembrane region" description="Helical" evidence="7">
    <location>
        <begin position="131"/>
        <end position="150"/>
    </location>
</feature>
<dbReference type="PANTHER" id="PTHR33778">
    <property type="entry name" value="PROTEIN MGTC"/>
    <property type="match status" value="1"/>
</dbReference>
<dbReference type="PANTHER" id="PTHR33778:SF1">
    <property type="entry name" value="MAGNESIUM TRANSPORTER YHID-RELATED"/>
    <property type="match status" value="1"/>
</dbReference>
<comment type="similarity">
    <text evidence="2">Belongs to the MgtC/SapB family.</text>
</comment>
<name>A0A2I2A973_9LACO</name>
<organism evidence="9 10">
    <name type="scientific">Ligilactobacillus agilis</name>
    <dbReference type="NCBI Taxonomy" id="1601"/>
    <lineage>
        <taxon>Bacteria</taxon>
        <taxon>Bacillati</taxon>
        <taxon>Bacillota</taxon>
        <taxon>Bacilli</taxon>
        <taxon>Lactobacillales</taxon>
        <taxon>Lactobacillaceae</taxon>
        <taxon>Ligilactobacillus</taxon>
    </lineage>
</organism>
<dbReference type="RefSeq" id="WP_101812216.1">
    <property type="nucleotide sequence ID" value="NZ_PKGI01000043.1"/>
</dbReference>
<evidence type="ECO:0000313" key="10">
    <source>
        <dbReference type="Proteomes" id="UP000234579"/>
    </source>
</evidence>
<evidence type="ECO:0000256" key="7">
    <source>
        <dbReference type="SAM" id="Phobius"/>
    </source>
</evidence>
<keyword evidence="6 7" id="KW-0472">Membrane</keyword>
<dbReference type="PRINTS" id="PR01837">
    <property type="entry name" value="MGTCSAPBPROT"/>
</dbReference>
<dbReference type="Pfam" id="PF02308">
    <property type="entry name" value="MgtC"/>
    <property type="match status" value="1"/>
</dbReference>
<reference evidence="10" key="1">
    <citation type="submission" date="2017-12" db="EMBL/GenBank/DDBJ databases">
        <authorList>
            <person name="Christensen H."/>
        </authorList>
    </citation>
    <scope>NUCLEOTIDE SEQUENCE [LARGE SCALE GENOMIC DNA]</scope>
    <source>
        <strain evidence="10">268A</strain>
    </source>
</reference>
<accession>A0A2I2A973</accession>
<evidence type="ECO:0000256" key="2">
    <source>
        <dbReference type="ARBA" id="ARBA00009298"/>
    </source>
</evidence>
<comment type="caution">
    <text evidence="9">The sequence shown here is derived from an EMBL/GenBank/DDBJ whole genome shotgun (WGS) entry which is preliminary data.</text>
</comment>
<feature type="transmembrane region" description="Helical" evidence="7">
    <location>
        <begin position="105"/>
        <end position="125"/>
    </location>
</feature>
<dbReference type="EMBL" id="PKGI01000043">
    <property type="protein sequence ID" value="PLA75932.1"/>
    <property type="molecule type" value="Genomic_DNA"/>
</dbReference>
<feature type="domain" description="MgtC/SapB/SrpB/YhiD N-terminal" evidence="8">
    <location>
        <begin position="14"/>
        <end position="149"/>
    </location>
</feature>
<evidence type="ECO:0000256" key="4">
    <source>
        <dbReference type="ARBA" id="ARBA00022692"/>
    </source>
</evidence>
<keyword evidence="3" id="KW-1003">Cell membrane</keyword>
<dbReference type="AlphaFoldDB" id="A0A2I2A973"/>
<keyword evidence="5 7" id="KW-1133">Transmembrane helix</keyword>
<evidence type="ECO:0000259" key="8">
    <source>
        <dbReference type="Pfam" id="PF02308"/>
    </source>
</evidence>
<comment type="subcellular location">
    <subcellularLocation>
        <location evidence="1">Cell membrane</location>
        <topology evidence="1">Multi-pass membrane protein</topology>
    </subcellularLocation>
</comment>
<sequence>MLHAVTLPEITLRLVLAVVIAAWIGYDREQKNRPAGIKTHVLVCVGACIIALIQKKIGYDAAQLALSSSKMAGIIRVDEARLIAQVVSGIGFLGAGTILVQHRTILGLTTAASLWVVAGLGLAIGMGDYEIGIAGAVIVMIVLVFAKKIIEIHPMKKIEIQYKHKIETKEFIQQYFEEKNITVMNVNFKITQSDLGAIYENVYDVELPRDLNYADIIEEISLNKNIVRVQLVSI</sequence>
<evidence type="ECO:0000256" key="3">
    <source>
        <dbReference type="ARBA" id="ARBA00022475"/>
    </source>
</evidence>
<protein>
    <submittedName>
        <fullName evidence="9">Magnesium transporter MgtC</fullName>
    </submittedName>
</protein>
<evidence type="ECO:0000313" key="9">
    <source>
        <dbReference type="EMBL" id="PLA75932.1"/>
    </source>
</evidence>
<feature type="transmembrane region" description="Helical" evidence="7">
    <location>
        <begin position="37"/>
        <end position="54"/>
    </location>
</feature>
<feature type="transmembrane region" description="Helical" evidence="7">
    <location>
        <begin position="82"/>
        <end position="100"/>
    </location>
</feature>
<feature type="transmembrane region" description="Helical" evidence="7">
    <location>
        <begin position="6"/>
        <end position="25"/>
    </location>
</feature>
<dbReference type="GO" id="GO:0005886">
    <property type="term" value="C:plasma membrane"/>
    <property type="evidence" value="ECO:0007669"/>
    <property type="project" value="UniProtKB-SubCell"/>
</dbReference>
<evidence type="ECO:0000256" key="1">
    <source>
        <dbReference type="ARBA" id="ARBA00004651"/>
    </source>
</evidence>
<dbReference type="InterPro" id="IPR049177">
    <property type="entry name" value="MgtC_SapB_SrpB_YhiD_N"/>
</dbReference>
<dbReference type="InterPro" id="IPR003416">
    <property type="entry name" value="MgtC/SapB/SrpB/YhiD_fam"/>
</dbReference>